<dbReference type="Pfam" id="PF08531">
    <property type="entry name" value="Bac_rhamnosid_N"/>
    <property type="match status" value="1"/>
</dbReference>
<evidence type="ECO:0000313" key="4">
    <source>
        <dbReference type="Proteomes" id="UP000827138"/>
    </source>
</evidence>
<dbReference type="PANTHER" id="PTHR34987:SF4">
    <property type="entry name" value="ALPHA-L-RHAMNOSIDASE C-TERMINAL DOMAIN-CONTAINING PROTEIN"/>
    <property type="match status" value="1"/>
</dbReference>
<dbReference type="Gene3D" id="1.50.10.10">
    <property type="match status" value="1"/>
</dbReference>
<feature type="domain" description="Bacterial alpha-L-rhamnosidase N-terminal" evidence="1">
    <location>
        <begin position="62"/>
        <end position="223"/>
    </location>
</feature>
<dbReference type="Proteomes" id="UP000827138">
    <property type="component" value="Chromosome"/>
</dbReference>
<evidence type="ECO:0000313" key="3">
    <source>
        <dbReference type="EMBL" id="QYX76626.1"/>
    </source>
</evidence>
<sequence>MSMGDFPGGRWHGHWIAAELPEFEIDPTSLGGDLPPARFSRVQFRRTFEVATDTGVPGRVPLRISADSRYVLWVNGVEVGRGPIRSQPRRLRYDEYDIADLLRVGRNVIAVLVTYYGHANSFWQPAASSGVMGRDVQLVLEARLSQGEGDWLVTDAAWRASRSKAWRGLESGQALDGVPIELLDARELDPAWVEVDFDDSAWTEATVVKTSHDGGLAESRPPVDPYGAMLPRGIGMLGGERVVPVAAALQTAPTGETAAKGLPDHPAERLIDRLRAAGPTSAISLPITVARDADTSTIVTVDFGRIVAGHVELDIDAPAGVRLDLWYQESADYDPAAGPVESAPRASASYVTRGHSDRYKAVDVNGLRRIFLHIPSATEGDAREVTVRQIAVSEYHYPFTGDASFSSGDPELDRLYRAGIRTTEMNSFDAFTDCPTREQRAWVGDGVVHQMVHLVANEDWRLARNYVTLGASPRADGMLPMTVVGEIEHRGGYAIPDWALHWIHGVWNLFRHDGDHAATLSLLPVVERVLRWYEPYVDEHGTLSDVPEWNLIDWSSVFSSHRSALITGLWARGLAEYAEMADWLGNAASADWARAHWERIRQGFEDFWDPERGSYVDHIVAGERMPAMSQAAGAVAVVSGLAPQERWSGIVDVVTDPARVVVRSWIGGADGGYDMAKIVEQSLGIYRIDWDAEHEIVMAQPFFSYVVHDAVARAGQAERLPDLLRRWSVFLHEGYDTFGECWGWGTPVHAWSSTPTKDLIWYVLGVTPAEPGYASVKVAPRPGDIDRLSGAVPTPHGLVRVNVDAGKVSVDSPIPVKFVALDGSQATAPAGHSSFEL</sequence>
<dbReference type="SUPFAM" id="SSF48208">
    <property type="entry name" value="Six-hairpin glycosidases"/>
    <property type="match status" value="1"/>
</dbReference>
<keyword evidence="4" id="KW-1185">Reference proteome</keyword>
<dbReference type="Gene3D" id="2.60.120.260">
    <property type="entry name" value="Galactose-binding domain-like"/>
    <property type="match status" value="2"/>
</dbReference>
<dbReference type="InterPro" id="IPR012341">
    <property type="entry name" value="6hp_glycosidase-like_sf"/>
</dbReference>
<dbReference type="Pfam" id="PF17389">
    <property type="entry name" value="Bac_rhamnosid6H"/>
    <property type="match status" value="1"/>
</dbReference>
<proteinExistence type="predicted"/>
<feature type="domain" description="Alpha-L-rhamnosidase six-hairpin glycosidase" evidence="2">
    <location>
        <begin position="403"/>
        <end position="646"/>
    </location>
</feature>
<dbReference type="Gene3D" id="2.60.420.10">
    <property type="entry name" value="Maltose phosphorylase, domain 3"/>
    <property type="match status" value="1"/>
</dbReference>
<dbReference type="SUPFAM" id="SSF49785">
    <property type="entry name" value="Galactose-binding domain-like"/>
    <property type="match status" value="1"/>
</dbReference>
<gene>
    <name evidence="3" type="ORF">K1J60_09000</name>
</gene>
<dbReference type="InterPro" id="IPR008928">
    <property type="entry name" value="6-hairpin_glycosidase_sf"/>
</dbReference>
<protein>
    <submittedName>
        <fullName evidence="3">Alpha-L-rhamnosidase N-terminal domain-containing protein</fullName>
    </submittedName>
</protein>
<accession>A0ABX8XMS1</accession>
<evidence type="ECO:0000259" key="2">
    <source>
        <dbReference type="Pfam" id="PF17389"/>
    </source>
</evidence>
<dbReference type="RefSeq" id="WP_220645736.1">
    <property type="nucleotide sequence ID" value="NZ_CP080647.1"/>
</dbReference>
<evidence type="ECO:0000259" key="1">
    <source>
        <dbReference type="Pfam" id="PF08531"/>
    </source>
</evidence>
<name>A0ABX8XMS1_9ACTN</name>
<dbReference type="InterPro" id="IPR035396">
    <property type="entry name" value="Bac_rhamnosid6H"/>
</dbReference>
<dbReference type="PANTHER" id="PTHR34987">
    <property type="entry name" value="C, PUTATIVE (AFU_ORTHOLOGUE AFUA_3G02880)-RELATED"/>
    <property type="match status" value="1"/>
</dbReference>
<dbReference type="EMBL" id="CP080647">
    <property type="protein sequence ID" value="QYX76626.1"/>
    <property type="molecule type" value="Genomic_DNA"/>
</dbReference>
<organism evidence="3 4">
    <name type="scientific">Streptomyces akebiae</name>
    <dbReference type="NCBI Taxonomy" id="2865673"/>
    <lineage>
        <taxon>Bacteria</taxon>
        <taxon>Bacillati</taxon>
        <taxon>Actinomycetota</taxon>
        <taxon>Actinomycetes</taxon>
        <taxon>Kitasatosporales</taxon>
        <taxon>Streptomycetaceae</taxon>
        <taxon>Streptomyces</taxon>
    </lineage>
</organism>
<dbReference type="InterPro" id="IPR013737">
    <property type="entry name" value="Bac_rhamnosid_N"/>
</dbReference>
<reference evidence="3 4" key="1">
    <citation type="submission" date="2021-08" db="EMBL/GenBank/DDBJ databases">
        <authorList>
            <person name="Ping M."/>
        </authorList>
    </citation>
    <scope>NUCLEOTIDE SEQUENCE [LARGE SCALE GENOMIC DNA]</scope>
    <source>
        <strain evidence="3 4">MG28</strain>
    </source>
</reference>
<dbReference type="InterPro" id="IPR008979">
    <property type="entry name" value="Galactose-bd-like_sf"/>
</dbReference>